<keyword evidence="1" id="KW-0808">Transferase</keyword>
<evidence type="ECO:0000313" key="1">
    <source>
        <dbReference type="EMBL" id="MEL3971482.1"/>
    </source>
</evidence>
<sequence length="254" mass="29196">MKDTLFENYLRDIEEHFSGWDFSYITDSGRMDSGMLSWSYGSIVTPHIRQSKAMLDMGTGGGELLAKFQPLPPVTCATEGYAPNFPIAKKRLEPLGVTVKEVKEDNLLPFTSERFDLIINKHEEYSPKEVKRILSSQGTFITQQVGGNDCLDINQALGAPVNEEFLHWNLEYARNELVEGGFDVVEWKEEEPFQRFYDIGALLYYLKAIPWQVPDFTIDRYKDSLYAIHKTIQSKGFFEVKTNRFILIARLNNS</sequence>
<evidence type="ECO:0000313" key="2">
    <source>
        <dbReference type="Proteomes" id="UP001389717"/>
    </source>
</evidence>
<name>A0ABU9K7M3_9BACI</name>
<dbReference type="PANTHER" id="PTHR43460">
    <property type="entry name" value="METHYLTRANSFERASE"/>
    <property type="match status" value="1"/>
</dbReference>
<proteinExistence type="predicted"/>
<dbReference type="Gene3D" id="3.40.50.150">
    <property type="entry name" value="Vaccinia Virus protein VP39"/>
    <property type="match status" value="1"/>
</dbReference>
<comment type="caution">
    <text evidence="1">The sequence shown here is derived from an EMBL/GenBank/DDBJ whole genome shotgun (WGS) entry which is preliminary data.</text>
</comment>
<dbReference type="SUPFAM" id="SSF53335">
    <property type="entry name" value="S-adenosyl-L-methionine-dependent methyltransferases"/>
    <property type="match status" value="1"/>
</dbReference>
<keyword evidence="1" id="KW-0489">Methyltransferase</keyword>
<dbReference type="Proteomes" id="UP001389717">
    <property type="component" value="Unassembled WGS sequence"/>
</dbReference>
<dbReference type="GO" id="GO:0032259">
    <property type="term" value="P:methylation"/>
    <property type="evidence" value="ECO:0007669"/>
    <property type="project" value="UniProtKB-KW"/>
</dbReference>
<keyword evidence="2" id="KW-1185">Reference proteome</keyword>
<dbReference type="EMBL" id="JBBYAF010000005">
    <property type="protein sequence ID" value="MEL3971482.1"/>
    <property type="molecule type" value="Genomic_DNA"/>
</dbReference>
<dbReference type="GO" id="GO:0008168">
    <property type="term" value="F:methyltransferase activity"/>
    <property type="evidence" value="ECO:0007669"/>
    <property type="project" value="UniProtKB-KW"/>
</dbReference>
<dbReference type="RefSeq" id="WP_341980774.1">
    <property type="nucleotide sequence ID" value="NZ_JBBYAF010000005.1"/>
</dbReference>
<dbReference type="PANTHER" id="PTHR43460:SF1">
    <property type="entry name" value="METHYLTRANSFERASE TYPE 11 DOMAIN-CONTAINING PROTEIN"/>
    <property type="match status" value="1"/>
</dbReference>
<dbReference type="InterPro" id="IPR029063">
    <property type="entry name" value="SAM-dependent_MTases_sf"/>
</dbReference>
<reference evidence="1 2" key="1">
    <citation type="submission" date="2024-04" db="EMBL/GenBank/DDBJ databases">
        <title>Bacillus oryzaecorticis sp. nov., a moderately halophilic bacterium isolated from rice husks.</title>
        <authorList>
            <person name="Zhu H.-S."/>
        </authorList>
    </citation>
    <scope>NUCLEOTIDE SEQUENCE [LARGE SCALE GENOMIC DNA]</scope>
    <source>
        <strain evidence="1 2">ZC255</strain>
    </source>
</reference>
<accession>A0ABU9K7M3</accession>
<organism evidence="1 2">
    <name type="scientific">Rossellomorea oryzaecorticis</name>
    <dbReference type="NCBI Taxonomy" id="1396505"/>
    <lineage>
        <taxon>Bacteria</taxon>
        <taxon>Bacillati</taxon>
        <taxon>Bacillota</taxon>
        <taxon>Bacilli</taxon>
        <taxon>Bacillales</taxon>
        <taxon>Bacillaceae</taxon>
        <taxon>Rossellomorea</taxon>
    </lineage>
</organism>
<protein>
    <submittedName>
        <fullName evidence="1">SAM-dependent methyltransferase</fullName>
    </submittedName>
</protein>
<dbReference type="InterPro" id="IPR052939">
    <property type="entry name" value="23S_rRNA_MeTrnsfrase_RlmA"/>
</dbReference>
<gene>
    <name evidence="1" type="ORF">AAEO50_04245</name>
</gene>